<dbReference type="InterPro" id="IPR036875">
    <property type="entry name" value="Znf_CCHC_sf"/>
</dbReference>
<evidence type="ECO:0000313" key="5">
    <source>
        <dbReference type="Proteomes" id="UP001497482"/>
    </source>
</evidence>
<sequence>MRAAGAATYGPQGRGRERRKDSAEIECYRCRKMGHVARNCPSAYEERQQDRRSDAPRRGGWQQRRGKSSNEEPQTAGSAGLDPTGAPGTKKDPAPGAPTEKQQMMETRTTMKTTGRIVLN</sequence>
<feature type="compositionally biased region" description="Polar residues" evidence="2">
    <location>
        <begin position="100"/>
        <end position="113"/>
    </location>
</feature>
<reference evidence="4 5" key="1">
    <citation type="submission" date="2024-04" db="EMBL/GenBank/DDBJ databases">
        <authorList>
            <person name="Waldvogel A.-M."/>
            <person name="Schoenle A."/>
        </authorList>
    </citation>
    <scope>NUCLEOTIDE SEQUENCE [LARGE SCALE GENOMIC DNA]</scope>
</reference>
<evidence type="ECO:0000256" key="1">
    <source>
        <dbReference type="PROSITE-ProRule" id="PRU00047"/>
    </source>
</evidence>
<keyword evidence="1" id="KW-0863">Zinc-finger</keyword>
<keyword evidence="1" id="KW-0479">Metal-binding</keyword>
<dbReference type="InterPro" id="IPR001878">
    <property type="entry name" value="Znf_CCHC"/>
</dbReference>
<gene>
    <name evidence="4" type="ORF">KC01_LOCUS39227</name>
</gene>
<dbReference type="Pfam" id="PF00098">
    <property type="entry name" value="zf-CCHC"/>
    <property type="match status" value="1"/>
</dbReference>
<feature type="compositionally biased region" description="Basic and acidic residues" evidence="2">
    <location>
        <begin position="44"/>
        <end position="57"/>
    </location>
</feature>
<evidence type="ECO:0000256" key="2">
    <source>
        <dbReference type="SAM" id="MobiDB-lite"/>
    </source>
</evidence>
<feature type="region of interest" description="Disordered" evidence="2">
    <location>
        <begin position="38"/>
        <end position="120"/>
    </location>
</feature>
<keyword evidence="1" id="KW-0862">Zinc</keyword>
<feature type="compositionally biased region" description="Basic and acidic residues" evidence="2">
    <location>
        <begin position="14"/>
        <end position="25"/>
    </location>
</feature>
<dbReference type="PROSITE" id="PS50158">
    <property type="entry name" value="ZF_CCHC"/>
    <property type="match status" value="1"/>
</dbReference>
<dbReference type="GO" id="GO:0008270">
    <property type="term" value="F:zinc ion binding"/>
    <property type="evidence" value="ECO:0007669"/>
    <property type="project" value="UniProtKB-KW"/>
</dbReference>
<proteinExistence type="predicted"/>
<dbReference type="Gene3D" id="4.10.60.10">
    <property type="entry name" value="Zinc finger, CCHC-type"/>
    <property type="match status" value="1"/>
</dbReference>
<name>A0AAV2MIG6_KNICA</name>
<feature type="domain" description="CCHC-type" evidence="3">
    <location>
        <begin position="27"/>
        <end position="42"/>
    </location>
</feature>
<evidence type="ECO:0000313" key="4">
    <source>
        <dbReference type="EMBL" id="CAL1612950.1"/>
    </source>
</evidence>
<organism evidence="4 5">
    <name type="scientific">Knipowitschia caucasica</name>
    <name type="common">Caucasian dwarf goby</name>
    <name type="synonym">Pomatoschistus caucasicus</name>
    <dbReference type="NCBI Taxonomy" id="637954"/>
    <lineage>
        <taxon>Eukaryota</taxon>
        <taxon>Metazoa</taxon>
        <taxon>Chordata</taxon>
        <taxon>Craniata</taxon>
        <taxon>Vertebrata</taxon>
        <taxon>Euteleostomi</taxon>
        <taxon>Actinopterygii</taxon>
        <taxon>Neopterygii</taxon>
        <taxon>Teleostei</taxon>
        <taxon>Neoteleostei</taxon>
        <taxon>Acanthomorphata</taxon>
        <taxon>Gobiaria</taxon>
        <taxon>Gobiiformes</taxon>
        <taxon>Gobioidei</taxon>
        <taxon>Gobiidae</taxon>
        <taxon>Gobiinae</taxon>
        <taxon>Knipowitschia</taxon>
    </lineage>
</organism>
<dbReference type="GO" id="GO:0003676">
    <property type="term" value="F:nucleic acid binding"/>
    <property type="evidence" value="ECO:0007669"/>
    <property type="project" value="InterPro"/>
</dbReference>
<dbReference type="Proteomes" id="UP001497482">
    <property type="component" value="Chromosome 8"/>
</dbReference>
<dbReference type="EMBL" id="OZ035830">
    <property type="protein sequence ID" value="CAL1612950.1"/>
    <property type="molecule type" value="Genomic_DNA"/>
</dbReference>
<evidence type="ECO:0000259" key="3">
    <source>
        <dbReference type="PROSITE" id="PS50158"/>
    </source>
</evidence>
<protein>
    <recommendedName>
        <fullName evidence="3">CCHC-type domain-containing protein</fullName>
    </recommendedName>
</protein>
<feature type="region of interest" description="Disordered" evidence="2">
    <location>
        <begin position="1"/>
        <end position="25"/>
    </location>
</feature>
<dbReference type="SUPFAM" id="SSF57756">
    <property type="entry name" value="Retrovirus zinc finger-like domains"/>
    <property type="match status" value="1"/>
</dbReference>
<dbReference type="SMART" id="SM00343">
    <property type="entry name" value="ZnF_C2HC"/>
    <property type="match status" value="1"/>
</dbReference>
<dbReference type="AlphaFoldDB" id="A0AAV2MIG6"/>
<keyword evidence="5" id="KW-1185">Reference proteome</keyword>
<accession>A0AAV2MIG6</accession>